<comment type="caution">
    <text evidence="1">The sequence shown here is derived from an EMBL/GenBank/DDBJ whole genome shotgun (WGS) entry which is preliminary data.</text>
</comment>
<keyword evidence="2" id="KW-1185">Reference proteome</keyword>
<reference evidence="1 2" key="1">
    <citation type="journal article" date="2019" name="Int. J. Syst. Evol. Microbiol.">
        <title>The Global Catalogue of Microorganisms (GCM) 10K type strain sequencing project: providing services to taxonomists for standard genome sequencing and annotation.</title>
        <authorList>
            <consortium name="The Broad Institute Genomics Platform"/>
            <consortium name="The Broad Institute Genome Sequencing Center for Infectious Disease"/>
            <person name="Wu L."/>
            <person name="Ma J."/>
        </authorList>
    </citation>
    <scope>NUCLEOTIDE SEQUENCE [LARGE SCALE GENOMIC DNA]</scope>
    <source>
        <strain evidence="1 2">RDMS1</strain>
    </source>
</reference>
<dbReference type="SFLD" id="SFLDS00005">
    <property type="entry name" value="Isoprenoid_Synthase_Type_I"/>
    <property type="match status" value="1"/>
</dbReference>
<dbReference type="InterPro" id="IPR023393">
    <property type="entry name" value="START-like_dom_sf"/>
</dbReference>
<dbReference type="Pfam" id="PF10604">
    <property type="entry name" value="Polyketide_cyc2"/>
    <property type="match status" value="1"/>
</dbReference>
<dbReference type="Pfam" id="PF19086">
    <property type="entry name" value="Terpene_syn_C_2"/>
    <property type="match status" value="1"/>
</dbReference>
<dbReference type="SFLD" id="SFLDG01020">
    <property type="entry name" value="Terpene_Cyclase_Like_2"/>
    <property type="match status" value="1"/>
</dbReference>
<dbReference type="InterPro" id="IPR034686">
    <property type="entry name" value="Terpene_cyclase-like_2"/>
</dbReference>
<proteinExistence type="predicted"/>
<dbReference type="Gene3D" id="3.30.530.20">
    <property type="match status" value="1"/>
</dbReference>
<dbReference type="PANTHER" id="PTHR35201:SF4">
    <property type="entry name" value="BETA-PINACENE SYNTHASE-RELATED"/>
    <property type="match status" value="1"/>
</dbReference>
<dbReference type="InterPro" id="IPR008949">
    <property type="entry name" value="Isoprenoid_synthase_dom_sf"/>
</dbReference>
<dbReference type="PANTHER" id="PTHR35201">
    <property type="entry name" value="TERPENE SYNTHASE"/>
    <property type="match status" value="1"/>
</dbReference>
<dbReference type="GeneID" id="76201785"/>
<gene>
    <name evidence="1" type="ORF">ACFQL7_21360</name>
</gene>
<accession>A0ABD5YV59</accession>
<dbReference type="InterPro" id="IPR019587">
    <property type="entry name" value="Polyketide_cyclase/dehydratase"/>
</dbReference>
<sequence>MTPEIDTTTISQEISIDASPADIFTLLTELNALLDTYPETTVVTTGEVTRVTCTGGTESEPPVSFDVQFQVTETEKPTALTIVFSGTIQGSAEWSLQPRDGSTLVTVTITSTLPPQSIEAVVAEVGIEADGAGVVSPSTIETMIKTQLNTILTDLQSLSEQQPPPAAMASVDIPEITSPFPNAMSPHLEAVTSHTRDWAQQAGIPEIADPSSGLADLPRLACLSHPHASQDALCVCSDWYSLAFHLDDYFDTTERGADPSNMDHFQQPLLEVFEQDQQQSHDEPMVRAFADIWNRVIARAPSVWQERFAHHHHDSLAAHQWEAHNRATNQIPDRSTYIQKRRLTGGMFPSFDLVELANDVYLSHADYQNGPVMAFHEAAANVVGWTNDVYSLQRELEHKEVNNFVVVVRHDQRCSLQAAITEVRELIDAEMHRLEALGERLTASSGEDNTLTNHQTAIKRWTQGQLKWINESSRYSPSA</sequence>
<evidence type="ECO:0000313" key="1">
    <source>
        <dbReference type="EMBL" id="MFC7192101.1"/>
    </source>
</evidence>
<dbReference type="SUPFAM" id="SSF55961">
    <property type="entry name" value="Bet v1-like"/>
    <property type="match status" value="1"/>
</dbReference>
<dbReference type="SUPFAM" id="SSF48576">
    <property type="entry name" value="Terpenoid synthases"/>
    <property type="match status" value="1"/>
</dbReference>
<protein>
    <submittedName>
        <fullName evidence="1">SRPBCC family protein</fullName>
    </submittedName>
</protein>
<name>A0ABD5YV59_9EURY</name>
<dbReference type="AlphaFoldDB" id="A0ABD5YV59"/>
<dbReference type="Gene3D" id="1.10.600.10">
    <property type="entry name" value="Farnesyl Diphosphate Synthase"/>
    <property type="match status" value="1"/>
</dbReference>
<organism evidence="1 2">
    <name type="scientific">Halocatena marina</name>
    <dbReference type="NCBI Taxonomy" id="2934937"/>
    <lineage>
        <taxon>Archaea</taxon>
        <taxon>Methanobacteriati</taxon>
        <taxon>Methanobacteriota</taxon>
        <taxon>Stenosarchaea group</taxon>
        <taxon>Halobacteria</taxon>
        <taxon>Halobacteriales</taxon>
        <taxon>Natronomonadaceae</taxon>
        <taxon>Halocatena</taxon>
    </lineage>
</organism>
<dbReference type="Proteomes" id="UP001596417">
    <property type="component" value="Unassembled WGS sequence"/>
</dbReference>
<dbReference type="RefSeq" id="WP_264556469.1">
    <property type="nucleotide sequence ID" value="NZ_CP109980.1"/>
</dbReference>
<dbReference type="EMBL" id="JBHTAX010000004">
    <property type="protein sequence ID" value="MFC7192101.1"/>
    <property type="molecule type" value="Genomic_DNA"/>
</dbReference>
<evidence type="ECO:0000313" key="2">
    <source>
        <dbReference type="Proteomes" id="UP001596417"/>
    </source>
</evidence>